<comment type="caution">
    <text evidence="1">The sequence shown here is derived from an EMBL/GenBank/DDBJ whole genome shotgun (WGS) entry which is preliminary data.</text>
</comment>
<protein>
    <submittedName>
        <fullName evidence="1">Uncharacterized protein</fullName>
    </submittedName>
</protein>
<proteinExistence type="predicted"/>
<keyword evidence="2" id="KW-1185">Reference proteome</keyword>
<reference evidence="1 2" key="1">
    <citation type="submission" date="2018-04" db="EMBL/GenBank/DDBJ databases">
        <title>The genome of golden apple snail Pomacea canaliculata provides insight into stress tolerance and invasive adaptation.</title>
        <authorList>
            <person name="Liu C."/>
            <person name="Liu B."/>
            <person name="Ren Y."/>
            <person name="Zhang Y."/>
            <person name="Wang H."/>
            <person name="Li S."/>
            <person name="Jiang F."/>
            <person name="Yin L."/>
            <person name="Zhang G."/>
            <person name="Qian W."/>
            <person name="Fan W."/>
        </authorList>
    </citation>
    <scope>NUCLEOTIDE SEQUENCE [LARGE SCALE GENOMIC DNA]</scope>
    <source>
        <strain evidence="1">SZHN2017</strain>
        <tissue evidence="1">Muscle</tissue>
    </source>
</reference>
<dbReference type="EMBL" id="PZQS01000001">
    <property type="protein sequence ID" value="PVD39116.1"/>
    <property type="molecule type" value="Genomic_DNA"/>
</dbReference>
<gene>
    <name evidence="1" type="ORF">C0Q70_01744</name>
</gene>
<organism evidence="1 2">
    <name type="scientific">Pomacea canaliculata</name>
    <name type="common">Golden apple snail</name>
    <dbReference type="NCBI Taxonomy" id="400727"/>
    <lineage>
        <taxon>Eukaryota</taxon>
        <taxon>Metazoa</taxon>
        <taxon>Spiralia</taxon>
        <taxon>Lophotrochozoa</taxon>
        <taxon>Mollusca</taxon>
        <taxon>Gastropoda</taxon>
        <taxon>Caenogastropoda</taxon>
        <taxon>Architaenioglossa</taxon>
        <taxon>Ampullarioidea</taxon>
        <taxon>Ampullariidae</taxon>
        <taxon>Pomacea</taxon>
    </lineage>
</organism>
<dbReference type="AlphaFoldDB" id="A0A2T7Q0B1"/>
<evidence type="ECO:0000313" key="2">
    <source>
        <dbReference type="Proteomes" id="UP000245119"/>
    </source>
</evidence>
<sequence length="76" mass="8040">MPTWHDFRACVRTCAGIPCVGGLACVGGSVHLTAPEQTLPSLRSKGTQLLFLQQAALPLISTLIPSRTDNELPSPV</sequence>
<evidence type="ECO:0000313" key="1">
    <source>
        <dbReference type="EMBL" id="PVD39116.1"/>
    </source>
</evidence>
<name>A0A2T7Q0B1_POMCA</name>
<accession>A0A2T7Q0B1</accession>
<dbReference type="Proteomes" id="UP000245119">
    <property type="component" value="Linkage Group LG1"/>
</dbReference>